<evidence type="ECO:0000256" key="7">
    <source>
        <dbReference type="ARBA" id="ARBA00023270"/>
    </source>
</evidence>
<comment type="similarity">
    <text evidence="9">Belongs to the prokaryotic AdoMetDC family. Type 1 subfamily.</text>
</comment>
<feature type="active site" description="Schiff-base intermediate with substrate; via pyruvic acid" evidence="9">
    <location>
        <position position="96"/>
    </location>
</feature>
<dbReference type="GO" id="GO:0008295">
    <property type="term" value="P:spermidine biosynthetic process"/>
    <property type="evidence" value="ECO:0007669"/>
    <property type="project" value="UniProtKB-UniRule"/>
</dbReference>
<feature type="chain" id="PRO_5026410361" description="S-adenosylmethionine decarboxylase beta chain" evidence="9">
    <location>
        <begin position="1"/>
        <end position="95"/>
    </location>
</feature>
<comment type="subunit">
    <text evidence="9">Heterotetramer of two alpha and two beta chains arranged as a dimer of alpha/beta heterodimers.</text>
</comment>
<dbReference type="InterPro" id="IPR003826">
    <property type="entry name" value="AdoMetDC_fam_prok"/>
</dbReference>
<evidence type="ECO:0000256" key="4">
    <source>
        <dbReference type="ARBA" id="ARBA00023115"/>
    </source>
</evidence>
<dbReference type="InterPro" id="IPR017716">
    <property type="entry name" value="S-AdoMet_deCOase_pro-enz"/>
</dbReference>
<dbReference type="GO" id="GO:0004014">
    <property type="term" value="F:adenosylmethionine decarboxylase activity"/>
    <property type="evidence" value="ECO:0007669"/>
    <property type="project" value="UniProtKB-UniRule"/>
</dbReference>
<dbReference type="EC" id="4.1.1.50" evidence="9"/>
<dbReference type="NCBIfam" id="TIGR03330">
    <property type="entry name" value="SAM_DCase_Bsu"/>
    <property type="match status" value="1"/>
</dbReference>
<proteinExistence type="inferred from homology"/>
<sequence>MAAQLPPAPPAPTTASALAVSAPHHVVAQAQAHAPAGTHVLADLNGIDAARLSDSAFLETLLREAATSAGAQILFSHFHGFGDGQGVTGVVLLAESHITIHTWPECGFAAADIFMCGSAQPELALALIAKALQPNATRIQSLHRSSTGVTA</sequence>
<dbReference type="UniPathway" id="UPA00331">
    <property type="reaction ID" value="UER00451"/>
</dbReference>
<evidence type="ECO:0000256" key="6">
    <source>
        <dbReference type="ARBA" id="ARBA00023239"/>
    </source>
</evidence>
<dbReference type="HAMAP" id="MF_00464">
    <property type="entry name" value="AdoMetDC_1"/>
    <property type="match status" value="1"/>
</dbReference>
<comment type="cofactor">
    <cofactor evidence="9">
        <name>pyruvate</name>
        <dbReference type="ChEBI" id="CHEBI:15361"/>
    </cofactor>
    <text evidence="9">Binds 1 pyruvoyl group covalently per subunit.</text>
</comment>
<feature type="site" description="Cleavage (non-hydrolytic); by autolysis" evidence="9">
    <location>
        <begin position="95"/>
        <end position="96"/>
    </location>
</feature>
<reference evidence="10 11" key="1">
    <citation type="submission" date="2019-11" db="EMBL/GenBank/DDBJ databases">
        <title>Novel species isolated from a subtropical stream in China.</title>
        <authorList>
            <person name="Lu H."/>
        </authorList>
    </citation>
    <scope>NUCLEOTIDE SEQUENCE [LARGE SCALE GENOMIC DNA]</scope>
    <source>
        <strain evidence="10 11">FT80W</strain>
    </source>
</reference>
<protein>
    <recommendedName>
        <fullName evidence="9">S-adenosylmethionine decarboxylase proenzyme</fullName>
        <shortName evidence="9">AdoMetDC</shortName>
        <shortName evidence="9">SAMDC</shortName>
        <ecNumber evidence="9">4.1.1.50</ecNumber>
    </recommendedName>
    <component>
        <recommendedName>
            <fullName evidence="9">S-adenosylmethionine decarboxylase beta chain</fullName>
        </recommendedName>
    </component>
    <component>
        <recommendedName>
            <fullName evidence="9">S-adenosylmethionine decarboxylase alpha chain</fullName>
        </recommendedName>
    </component>
</protein>
<feature type="active site" description="Proton acceptor; for processing activity" evidence="9">
    <location>
        <position position="101"/>
    </location>
</feature>
<dbReference type="AlphaFoldDB" id="A0A6I2KYR0"/>
<evidence type="ECO:0000313" key="10">
    <source>
        <dbReference type="EMBL" id="MRW90127.1"/>
    </source>
</evidence>
<organism evidence="10 11">
    <name type="scientific">Duganella guangzhouensis</name>
    <dbReference type="NCBI Taxonomy" id="2666084"/>
    <lineage>
        <taxon>Bacteria</taxon>
        <taxon>Pseudomonadati</taxon>
        <taxon>Pseudomonadota</taxon>
        <taxon>Betaproteobacteria</taxon>
        <taxon>Burkholderiales</taxon>
        <taxon>Oxalobacteraceae</taxon>
        <taxon>Telluria group</taxon>
        <taxon>Duganella</taxon>
    </lineage>
</organism>
<dbReference type="PANTHER" id="PTHR33866">
    <property type="entry name" value="S-ADENOSYLMETHIONINE DECARBOXYLASE PROENZYME"/>
    <property type="match status" value="1"/>
</dbReference>
<keyword evidence="8 9" id="KW-0670">Pyruvate</keyword>
<keyword evidence="4 9" id="KW-0620">Polyamine biosynthesis</keyword>
<keyword evidence="7 9" id="KW-0704">Schiff base</keyword>
<comment type="catalytic activity">
    <reaction evidence="9">
        <text>S-adenosyl-L-methionine + H(+) = S-adenosyl 3-(methylsulfanyl)propylamine + CO2</text>
        <dbReference type="Rhea" id="RHEA:15981"/>
        <dbReference type="ChEBI" id="CHEBI:15378"/>
        <dbReference type="ChEBI" id="CHEBI:16526"/>
        <dbReference type="ChEBI" id="CHEBI:57443"/>
        <dbReference type="ChEBI" id="CHEBI:59789"/>
        <dbReference type="EC" id="4.1.1.50"/>
    </reaction>
</comment>
<comment type="PTM">
    <text evidence="9">Is synthesized initially as an inactive proenzyme. Formation of the active enzyme involves a self-maturation process in which the active site pyruvoyl group is generated from an internal serine residue via an autocatalytic post-translational modification. Two non-identical subunits are generated from the proenzyme in this reaction, and the pyruvate is formed at the N-terminus of the alpha chain, which is derived from the carboxyl end of the proenzyme. The post-translation cleavage follows an unusual pathway, termed non-hydrolytic serinolysis, in which the side chain hydroxyl group of the serine supplies its oxygen atom to form the C-terminus of the beta chain, while the remainder of the serine residue undergoes an oxidative deamination to produce ammonia and the pyruvoyl group blocking the N-terminus of the alpha chain.</text>
</comment>
<evidence type="ECO:0000256" key="3">
    <source>
        <dbReference type="ARBA" id="ARBA00023066"/>
    </source>
</evidence>
<keyword evidence="5 9" id="KW-0865">Zymogen</keyword>
<keyword evidence="9" id="KW-0949">S-adenosyl-L-methionine</keyword>
<dbReference type="SUPFAM" id="SSF56276">
    <property type="entry name" value="S-adenosylmethionine decarboxylase"/>
    <property type="match status" value="1"/>
</dbReference>
<accession>A0A6I2KYR0</accession>
<feature type="chain" id="PRO_5026410360" description="S-adenosylmethionine decarboxylase alpha chain" evidence="9">
    <location>
        <begin position="96"/>
        <end position="151"/>
    </location>
</feature>
<keyword evidence="11" id="KW-1185">Reference proteome</keyword>
<dbReference type="PANTHER" id="PTHR33866:SF2">
    <property type="entry name" value="S-ADENOSYLMETHIONINE DECARBOXYLASE PROENZYME"/>
    <property type="match status" value="1"/>
</dbReference>
<dbReference type="GO" id="GO:0005829">
    <property type="term" value="C:cytosol"/>
    <property type="evidence" value="ECO:0007669"/>
    <property type="project" value="TreeGrafter"/>
</dbReference>
<evidence type="ECO:0000256" key="9">
    <source>
        <dbReference type="HAMAP-Rule" id="MF_00464"/>
    </source>
</evidence>
<gene>
    <name evidence="10" type="primary">speD</name>
    <name evidence="9" type="synonym">speH</name>
    <name evidence="10" type="ORF">GJ699_09045</name>
</gene>
<keyword evidence="3 9" id="KW-0745">Spermidine biosynthesis</keyword>
<feature type="modified residue" description="Pyruvic acid (Ser); by autocatalysis" evidence="9">
    <location>
        <position position="96"/>
    </location>
</feature>
<keyword evidence="6 9" id="KW-0456">Lyase</keyword>
<feature type="active site" description="Proton donor; for catalytic activity" evidence="9">
    <location>
        <position position="116"/>
    </location>
</feature>
<dbReference type="Pfam" id="PF02675">
    <property type="entry name" value="AdoMet_dc"/>
    <property type="match status" value="1"/>
</dbReference>
<dbReference type="EMBL" id="WKJK01000004">
    <property type="protein sequence ID" value="MRW90127.1"/>
    <property type="molecule type" value="Genomic_DNA"/>
</dbReference>
<dbReference type="InterPro" id="IPR016067">
    <property type="entry name" value="S-AdoMet_deCO2ase_core"/>
</dbReference>
<evidence type="ECO:0000256" key="1">
    <source>
        <dbReference type="ARBA" id="ARBA00022793"/>
    </source>
</evidence>
<keyword evidence="1 9" id="KW-0210">Decarboxylase</keyword>
<evidence type="ECO:0000256" key="2">
    <source>
        <dbReference type="ARBA" id="ARBA00022813"/>
    </source>
</evidence>
<comment type="caution">
    <text evidence="10">The sequence shown here is derived from an EMBL/GenBank/DDBJ whole genome shotgun (WGS) entry which is preliminary data.</text>
</comment>
<name>A0A6I2KYR0_9BURK</name>
<evidence type="ECO:0000313" key="11">
    <source>
        <dbReference type="Proteomes" id="UP000433309"/>
    </source>
</evidence>
<keyword evidence="2 9" id="KW-0068">Autocatalytic cleavage</keyword>
<dbReference type="Gene3D" id="3.60.90.10">
    <property type="entry name" value="S-adenosylmethionine decarboxylase"/>
    <property type="match status" value="1"/>
</dbReference>
<comment type="function">
    <text evidence="9">Catalyzes the decarboxylation of S-adenosylmethionine to S-adenosylmethioninamine (dcAdoMet), the propylamine donor required for the synthesis of the polyamines spermine and spermidine from the diamine putrescine.</text>
</comment>
<comment type="pathway">
    <text evidence="9">Amine and polyamine biosynthesis; S-adenosylmethioninamine biosynthesis; S-adenosylmethioninamine from S-adenosyl-L-methionine: step 1/1.</text>
</comment>
<evidence type="ECO:0000256" key="8">
    <source>
        <dbReference type="ARBA" id="ARBA00023317"/>
    </source>
</evidence>
<dbReference type="Proteomes" id="UP000433309">
    <property type="component" value="Unassembled WGS sequence"/>
</dbReference>
<evidence type="ECO:0000256" key="5">
    <source>
        <dbReference type="ARBA" id="ARBA00023145"/>
    </source>
</evidence>